<sequence>MRVETTRFGALDLAEERLYRLAEGLVGFPLLKRFLLIESGEGGPPFKWFQSVDEPSLAFIVLDPEWLVPGYRAELPAAAFERLGAAPGEAEALAIVTIPDDPQEMSANLKGPLLFHPKTRQGVQLVLDEERFALRHPILPSLSKR</sequence>
<evidence type="ECO:0000313" key="5">
    <source>
        <dbReference type="EMBL" id="MBI3128938.1"/>
    </source>
</evidence>
<evidence type="ECO:0000256" key="1">
    <source>
        <dbReference type="ARBA" id="ARBA00022490"/>
    </source>
</evidence>
<accession>A0A932MPK4</accession>
<reference evidence="5" key="1">
    <citation type="submission" date="2020-07" db="EMBL/GenBank/DDBJ databases">
        <title>Huge and variable diversity of episymbiotic CPR bacteria and DPANN archaea in groundwater ecosystems.</title>
        <authorList>
            <person name="He C.Y."/>
            <person name="Keren R."/>
            <person name="Whittaker M."/>
            <person name="Farag I.F."/>
            <person name="Doudna J."/>
            <person name="Cate J.H.D."/>
            <person name="Banfield J.F."/>
        </authorList>
    </citation>
    <scope>NUCLEOTIDE SEQUENCE</scope>
    <source>
        <strain evidence="5">NC_groundwater_763_Ag_S-0.2um_68_21</strain>
    </source>
</reference>
<evidence type="ECO:0000313" key="6">
    <source>
        <dbReference type="Proteomes" id="UP000782312"/>
    </source>
</evidence>
<comment type="function">
    <text evidence="4">Acts as an anti-CsrA protein, binds CsrA and prevents it from repressing translation of its target genes, one of which is flagellin. Binds to flagellin and participates in the assembly of the flagellum.</text>
</comment>
<dbReference type="EMBL" id="JACPUR010000037">
    <property type="protein sequence ID" value="MBI3128938.1"/>
    <property type="molecule type" value="Genomic_DNA"/>
</dbReference>
<keyword evidence="5" id="KW-0969">Cilium</keyword>
<comment type="similarity">
    <text evidence="4">Belongs to the FliW family.</text>
</comment>
<keyword evidence="4" id="KW-0143">Chaperone</keyword>
<keyword evidence="3 4" id="KW-0810">Translation regulation</keyword>
<dbReference type="AlphaFoldDB" id="A0A932MPK4"/>
<dbReference type="Gene3D" id="2.30.290.10">
    <property type="entry name" value="BH3618-like"/>
    <property type="match status" value="1"/>
</dbReference>
<dbReference type="SUPFAM" id="SSF141457">
    <property type="entry name" value="BH3618-like"/>
    <property type="match status" value="1"/>
</dbReference>
<dbReference type="PANTHER" id="PTHR39190:SF1">
    <property type="entry name" value="FLAGELLAR ASSEMBLY FACTOR FLIW"/>
    <property type="match status" value="1"/>
</dbReference>
<gene>
    <name evidence="4" type="primary">fliW</name>
    <name evidence="5" type="ORF">HYZ11_15135</name>
</gene>
<keyword evidence="5" id="KW-0966">Cell projection</keyword>
<dbReference type="GO" id="GO:0005737">
    <property type="term" value="C:cytoplasm"/>
    <property type="evidence" value="ECO:0007669"/>
    <property type="project" value="UniProtKB-SubCell"/>
</dbReference>
<evidence type="ECO:0000256" key="3">
    <source>
        <dbReference type="ARBA" id="ARBA00022845"/>
    </source>
</evidence>
<dbReference type="InterPro" id="IPR003775">
    <property type="entry name" value="Flagellar_assembly_factor_FliW"/>
</dbReference>
<comment type="subcellular location">
    <subcellularLocation>
        <location evidence="4">Cytoplasm</location>
    </subcellularLocation>
</comment>
<comment type="caution">
    <text evidence="5">The sequence shown here is derived from an EMBL/GenBank/DDBJ whole genome shotgun (WGS) entry which is preliminary data.</text>
</comment>
<dbReference type="GO" id="GO:0044780">
    <property type="term" value="P:bacterial-type flagellum assembly"/>
    <property type="evidence" value="ECO:0007669"/>
    <property type="project" value="UniProtKB-UniRule"/>
</dbReference>
<comment type="subunit">
    <text evidence="4">Interacts with translational regulator CsrA and flagellin(s).</text>
</comment>
<keyword evidence="5" id="KW-0282">Flagellum</keyword>
<organism evidence="5 6">
    <name type="scientific">Tectimicrobiota bacterium</name>
    <dbReference type="NCBI Taxonomy" id="2528274"/>
    <lineage>
        <taxon>Bacteria</taxon>
        <taxon>Pseudomonadati</taxon>
        <taxon>Nitrospinota/Tectimicrobiota group</taxon>
        <taxon>Candidatus Tectimicrobiota</taxon>
    </lineage>
</organism>
<proteinExistence type="inferred from homology"/>
<dbReference type="InterPro" id="IPR024046">
    <property type="entry name" value="Flagellar_assmbl_FliW_dom_sf"/>
</dbReference>
<evidence type="ECO:0000256" key="4">
    <source>
        <dbReference type="HAMAP-Rule" id="MF_01185"/>
    </source>
</evidence>
<keyword evidence="2 4" id="KW-1005">Bacterial flagellum biogenesis</keyword>
<dbReference type="PANTHER" id="PTHR39190">
    <property type="entry name" value="FLAGELLAR ASSEMBLY FACTOR FLIW"/>
    <property type="match status" value="1"/>
</dbReference>
<keyword evidence="1 4" id="KW-0963">Cytoplasm</keyword>
<evidence type="ECO:0000256" key="2">
    <source>
        <dbReference type="ARBA" id="ARBA00022795"/>
    </source>
</evidence>
<name>A0A932MPK4_UNCTE</name>
<dbReference type="Pfam" id="PF02623">
    <property type="entry name" value="FliW"/>
    <property type="match status" value="1"/>
</dbReference>
<dbReference type="Proteomes" id="UP000782312">
    <property type="component" value="Unassembled WGS sequence"/>
</dbReference>
<protein>
    <recommendedName>
        <fullName evidence="4">Flagellar assembly factor FliW</fullName>
    </recommendedName>
</protein>
<dbReference type="GO" id="GO:0006417">
    <property type="term" value="P:regulation of translation"/>
    <property type="evidence" value="ECO:0007669"/>
    <property type="project" value="UniProtKB-KW"/>
</dbReference>
<dbReference type="HAMAP" id="MF_01185">
    <property type="entry name" value="FliW"/>
    <property type="match status" value="1"/>
</dbReference>